<reference evidence="1 2" key="1">
    <citation type="submission" date="2020-07" db="EMBL/GenBank/DDBJ databases">
        <title>Sequencing the genomes of 1000 actinobacteria strains.</title>
        <authorList>
            <person name="Klenk H.-P."/>
        </authorList>
    </citation>
    <scope>NUCLEOTIDE SEQUENCE [LARGE SCALE GENOMIC DNA]</scope>
    <source>
        <strain evidence="1 2">DSM 44065</strain>
    </source>
</reference>
<dbReference type="EMBL" id="JACCFJ010000001">
    <property type="protein sequence ID" value="NYI83072.1"/>
    <property type="molecule type" value="Genomic_DNA"/>
</dbReference>
<keyword evidence="2" id="KW-1185">Reference proteome</keyword>
<comment type="caution">
    <text evidence="1">The sequence shown here is derived from an EMBL/GenBank/DDBJ whole genome shotgun (WGS) entry which is preliminary data.</text>
</comment>
<dbReference type="SUPFAM" id="SSF52540">
    <property type="entry name" value="P-loop containing nucleoside triphosphate hydrolases"/>
    <property type="match status" value="1"/>
</dbReference>
<sequence>MTEMVGRATNELIIELLELRDVLSGPNEAEDFGVLVRLYDRASARPSASAQCQVRIPKWLTEIAGRPVVEVLEDWFTSPDVPLALAQVLSAEQQEELLDFLHAVCEIEPAARPSEDGMPVAVLDPSGHGALPLVLRLHDSEEAGGPQLTGFGARTEAAVHAGFVAAQAVLAELDITSTGGIAAELPGVEGRLEDPALALPLALRVLARAAAPLELPADIVIAGEVVDGECKALNESEVRRRLDAAGCHGRGLLAPTDSGWVVYRSADDVGEHRGTDLSLYGAARALWPEAWSAWAEEQRRAILSRLRWSVKEELPQRRQPLEDTDVRQVDELERVFTENYRARAVIGGPAGSGKSTIARLVARRLRAQGWQVVTVVPAHARLPDPGQLRAVASAALAMPEIESTRRLVVVDDVAPVDEADDADIDDLLASVSSSLGVAVLAVLQYDINAVDFKTDSVFVLQGVVGQAAALRFAEDLIAAHPHLAGAKPWLSDIVRRHYRDLHRLCWALQQATSTGQDLLSDEQIEARLSELDEDQLYALARLAAVSLLNNGSHAKDLYPLGDKDFADFGAQYSDRSERWRLYDHGTCHRILRRHLVRKGIDPGSEVAVHREIANLSAAVFEETLVGGNDQPVAFLRNARYGNESACRRMLAESATLEPQFMSWLARIDVLTLAEFALAADSVLPQKLLGEVERCLLARAELLDSPTGGELLLVLRALHRFRHRAAEQDFEATLERVARVAEEVLRTSRGSARTLFRLVELLVRFHHDELNKVVAAVGSGALTDLDPNDVGDYGLVRRLSRLLKQAARASGETLLELEANGEVAKLVRHRPQPRRGAPIMLALVALRGELGKLSDNWDEVWREFGPGIVASLPHSDVGELKKALIDLHGYSPALCLHMLQNVAGLDTALRTLLERNAFAGEAAQLVGVLTHRHPRLASKVLYERSAPGVSAEAPPRKRLVEKFARRIKETGDNKGAGMLLRSTHVLDDWSGNPARGFSHHLAVALGFDWFQEQVVRDARVSVVGYLLSGLSKSRAPFRDKLLDKARESVVNAVRASLRPWGPQLALTIADDPDHGDKFVEKLRNEISAERLLEGMLRAGNPDSRTFFHRLGRTLYREIPTTYRDRYDQEDRILTKSPSSALQALVEAANTLRSAHIPSAGKDVLESALRSKPGKEMLDRLGRYTSPTELATSIRLLYRLDPDFARAKVDELMTPRRKSWDGHASVLRDRVLYALFNAPAAAADLMSAVEHAAPGQGARLLEQARSRKQAWNTFTDEVKYIQYPTQQWAIAYHLATVGLRRGQPQTDWMQHIYQARTKTLPRVRSPRLITETLQMFHLWDEEWFASAVERVDVPRLVSRLADGIPADLAAVPSLLSALEAAGAEEVARKISGVFTLLEPAAVVRRVGLRQASRLVMWLSDHGAAEAEDLAVELARSTSSRLARTTIRDEAVHWTEIGWAAAALHRVGAAQHLSEVDPAVGPNLAFPAECAWGVARLPQQRWTRTALSTALDKLAAGHGPADATTAFHTLAAASVAGRTADFIREPQQWSEVSKVSMGQLRELQRLADSDPVLKAFLRERSDDFARHLTDGPSHDYRVEETLSWFDGAVDEAS</sequence>
<name>A0A853AEW0_9PSEU</name>
<dbReference type="RefSeq" id="WP_179719292.1">
    <property type="nucleotide sequence ID" value="NZ_BAABFH010000001.1"/>
</dbReference>
<dbReference type="InterPro" id="IPR027417">
    <property type="entry name" value="P-loop_NTPase"/>
</dbReference>
<gene>
    <name evidence="1" type="ORF">HNR68_001702</name>
</gene>
<evidence type="ECO:0000313" key="2">
    <source>
        <dbReference type="Proteomes" id="UP000587002"/>
    </source>
</evidence>
<organism evidence="1 2">
    <name type="scientific">Saccharopolyspora hordei</name>
    <dbReference type="NCBI Taxonomy" id="1838"/>
    <lineage>
        <taxon>Bacteria</taxon>
        <taxon>Bacillati</taxon>
        <taxon>Actinomycetota</taxon>
        <taxon>Actinomycetes</taxon>
        <taxon>Pseudonocardiales</taxon>
        <taxon>Pseudonocardiaceae</taxon>
        <taxon>Saccharopolyspora</taxon>
    </lineage>
</organism>
<evidence type="ECO:0000313" key="1">
    <source>
        <dbReference type="EMBL" id="NYI83072.1"/>
    </source>
</evidence>
<proteinExistence type="predicted"/>
<dbReference type="Proteomes" id="UP000587002">
    <property type="component" value="Unassembled WGS sequence"/>
</dbReference>
<dbReference type="Gene3D" id="3.40.50.300">
    <property type="entry name" value="P-loop containing nucleotide triphosphate hydrolases"/>
    <property type="match status" value="1"/>
</dbReference>
<accession>A0A853AEW0</accession>
<protein>
    <submittedName>
        <fullName evidence="1">Uncharacterized protein</fullName>
    </submittedName>
</protein>